<name>A0ACC7MFZ8_9BURK</name>
<keyword evidence="2" id="KW-1185">Reference proteome</keyword>
<organism evidence="1 2">
    <name type="scientific">Massilia orientalis</name>
    <dbReference type="NCBI Taxonomy" id="3050128"/>
    <lineage>
        <taxon>Bacteria</taxon>
        <taxon>Pseudomonadati</taxon>
        <taxon>Pseudomonadota</taxon>
        <taxon>Betaproteobacteria</taxon>
        <taxon>Burkholderiales</taxon>
        <taxon>Oxalobacteraceae</taxon>
        <taxon>Telluria group</taxon>
        <taxon>Massilia</taxon>
    </lineage>
</organism>
<evidence type="ECO:0000313" key="1">
    <source>
        <dbReference type="EMBL" id="MFJ1470219.1"/>
    </source>
</evidence>
<dbReference type="EMBL" id="JASNRB020000013">
    <property type="protein sequence ID" value="MFJ1470219.1"/>
    <property type="molecule type" value="Genomic_DNA"/>
</dbReference>
<evidence type="ECO:0000313" key="2">
    <source>
        <dbReference type="Proteomes" id="UP001168096"/>
    </source>
</evidence>
<dbReference type="Proteomes" id="UP001168096">
    <property type="component" value="Unassembled WGS sequence"/>
</dbReference>
<comment type="caution">
    <text evidence="1">The sequence shown here is derived from an EMBL/GenBank/DDBJ whole genome shotgun (WGS) entry which is preliminary data.</text>
</comment>
<gene>
    <name evidence="1" type="ORF">QPK29_021105</name>
</gene>
<reference evidence="1" key="1">
    <citation type="submission" date="2024-11" db="EMBL/GenBank/DDBJ databases">
        <title>Description of Massilia orientalis sp. nov., isolated from rhizosphere soil of Ageratina adenophora.</title>
        <authorList>
            <person name="Wang Y."/>
        </authorList>
    </citation>
    <scope>NUCLEOTIDE SEQUENCE</scope>
    <source>
        <strain evidence="1">YIM B02787</strain>
    </source>
</reference>
<protein>
    <submittedName>
        <fullName evidence="1">Polymer-forming cytoskeletal protein</fullName>
    </submittedName>
</protein>
<proteinExistence type="predicted"/>
<sequence>MNHSDLSLGSMPSLDTPHVHAQPGAQHGHQNNAGTPPPRVTNFNPGGNPNESSFAEHVGKGTTAEVLCDTLDISMAIGVEDVIEGNIRIGGKKSLVIRGTVVGSIECAGRILIMPGGQVQGHIRAAALWIEGDVGVSGKPANVDVGDLHLGINSKVIGDCTYDTLSVAVPNRGVRGQMIPRSEADHA</sequence>
<accession>A0ACC7MFZ8</accession>